<dbReference type="InterPro" id="IPR019153">
    <property type="entry name" value="DDRGK_dom-contain"/>
</dbReference>
<organism evidence="11 12">
    <name type="scientific">Stichopus japonicus</name>
    <name type="common">Sea cucumber</name>
    <dbReference type="NCBI Taxonomy" id="307972"/>
    <lineage>
        <taxon>Eukaryota</taxon>
        <taxon>Metazoa</taxon>
        <taxon>Echinodermata</taxon>
        <taxon>Eleutherozoa</taxon>
        <taxon>Echinozoa</taxon>
        <taxon>Holothuroidea</taxon>
        <taxon>Aspidochirotacea</taxon>
        <taxon>Aspidochirotida</taxon>
        <taxon>Stichopodidae</taxon>
        <taxon>Apostichopus</taxon>
    </lineage>
</organism>
<dbReference type="SMART" id="SM01128">
    <property type="entry name" value="DDRGK"/>
    <property type="match status" value="1"/>
</dbReference>
<evidence type="ECO:0000313" key="11">
    <source>
        <dbReference type="EMBL" id="PIK52822.1"/>
    </source>
</evidence>
<evidence type="ECO:0000256" key="2">
    <source>
        <dbReference type="ARBA" id="ARBA00009829"/>
    </source>
</evidence>
<dbReference type="InterPro" id="IPR036390">
    <property type="entry name" value="WH_DNA-bd_sf"/>
</dbReference>
<feature type="compositionally biased region" description="Acidic residues" evidence="9">
    <location>
        <begin position="78"/>
        <end position="91"/>
    </location>
</feature>
<keyword evidence="7 10" id="KW-1133">Transmembrane helix</keyword>
<evidence type="ECO:0000256" key="10">
    <source>
        <dbReference type="SAM" id="Phobius"/>
    </source>
</evidence>
<dbReference type="STRING" id="307972.A0A2G8KXX5"/>
<dbReference type="Pfam" id="PF09756">
    <property type="entry name" value="DDRGK"/>
    <property type="match status" value="1"/>
</dbReference>
<keyword evidence="12" id="KW-1185">Reference proteome</keyword>
<dbReference type="GO" id="GO:0005789">
    <property type="term" value="C:endoplasmic reticulum membrane"/>
    <property type="evidence" value="ECO:0007669"/>
    <property type="project" value="UniProtKB-SubCell"/>
</dbReference>
<keyword evidence="5" id="KW-0833">Ubl conjugation pathway</keyword>
<dbReference type="FunFam" id="1.10.10.10:FF:000143">
    <property type="entry name" value="DDRGK domain-containing protein 1"/>
    <property type="match status" value="1"/>
</dbReference>
<evidence type="ECO:0000256" key="5">
    <source>
        <dbReference type="ARBA" id="ARBA00022786"/>
    </source>
</evidence>
<evidence type="ECO:0000313" key="12">
    <source>
        <dbReference type="Proteomes" id="UP000230750"/>
    </source>
</evidence>
<dbReference type="SUPFAM" id="SSF46785">
    <property type="entry name" value="Winged helix' DNA-binding domain"/>
    <property type="match status" value="1"/>
</dbReference>
<comment type="subcellular location">
    <subcellularLocation>
        <location evidence="1">Endoplasmic reticulum membrane</location>
        <topology evidence="1">Single-pass membrane protein</topology>
    </subcellularLocation>
</comment>
<comment type="similarity">
    <text evidence="2">Belongs to the DDRGK1 family.</text>
</comment>
<evidence type="ECO:0000256" key="3">
    <source>
        <dbReference type="ARBA" id="ARBA00018218"/>
    </source>
</evidence>
<dbReference type="OrthoDB" id="2285710at2759"/>
<feature type="compositionally biased region" description="Polar residues" evidence="9">
    <location>
        <begin position="41"/>
        <end position="50"/>
    </location>
</feature>
<proteinExistence type="inferred from homology"/>
<comment type="caution">
    <text evidence="11">The sequence shown here is derived from an EMBL/GenBank/DDBJ whole genome shotgun (WGS) entry which is preliminary data.</text>
</comment>
<evidence type="ECO:0000256" key="4">
    <source>
        <dbReference type="ARBA" id="ARBA00022692"/>
    </source>
</evidence>
<keyword evidence="8 10" id="KW-0472">Membrane</keyword>
<dbReference type="PANTHER" id="PTHR48176">
    <property type="entry name" value="DDRGK DOMAIN-CONTAINING PROTEIN 1"/>
    <property type="match status" value="1"/>
</dbReference>
<dbReference type="Proteomes" id="UP000230750">
    <property type="component" value="Unassembled WGS sequence"/>
</dbReference>
<feature type="compositionally biased region" description="Basic residues" evidence="9">
    <location>
        <begin position="62"/>
        <end position="73"/>
    </location>
</feature>
<dbReference type="EMBL" id="MRZV01000312">
    <property type="protein sequence ID" value="PIK52822.1"/>
    <property type="molecule type" value="Genomic_DNA"/>
</dbReference>
<keyword evidence="4 10" id="KW-0812">Transmembrane</keyword>
<evidence type="ECO:0000256" key="6">
    <source>
        <dbReference type="ARBA" id="ARBA00022824"/>
    </source>
</evidence>
<dbReference type="InterPro" id="IPR036388">
    <property type="entry name" value="WH-like_DNA-bd_sf"/>
</dbReference>
<accession>A0A2G8KXX5</accession>
<feature type="transmembrane region" description="Helical" evidence="10">
    <location>
        <begin position="9"/>
        <end position="29"/>
    </location>
</feature>
<dbReference type="GO" id="GO:0044389">
    <property type="term" value="F:ubiquitin-like protein ligase binding"/>
    <property type="evidence" value="ECO:0007669"/>
    <property type="project" value="TreeGrafter"/>
</dbReference>
<dbReference type="PANTHER" id="PTHR48176:SF1">
    <property type="entry name" value="DDRGK DOMAIN-CONTAINING PROTEIN 1"/>
    <property type="match status" value="1"/>
</dbReference>
<evidence type="ECO:0000256" key="1">
    <source>
        <dbReference type="ARBA" id="ARBA00004389"/>
    </source>
</evidence>
<evidence type="ECO:0000256" key="9">
    <source>
        <dbReference type="SAM" id="MobiDB-lite"/>
    </source>
</evidence>
<sequence>MQDIVNPNILLAAICGAAAVVICIVLYLISKRGNVPDDGTQAATVRQRTQPCIREDGPRVAGARRRAPRARMQRQRDDSDEEPANDEFDDQGETKKIGAKKQKKLEEKAMKKAMREEEERDREDRKLRQAEMDEMRKQKELEEEEKEKKLEEEENKRKEEEEKREYEEYLKLKETFTIEEEGQEEILSDEQTKSKLQEFINYIKREKVVILEELGAHFDIRTQEAIKRVQELQEQGMLTGVIDDRGKFIFITPQELEDVAKFIRQRGRVSISELAEASNTLINLTPERTQSSIEATA</sequence>
<dbReference type="Gene3D" id="1.10.10.10">
    <property type="entry name" value="Winged helix-like DNA-binding domain superfamily/Winged helix DNA-binding domain"/>
    <property type="match status" value="1"/>
</dbReference>
<dbReference type="InterPro" id="IPR050899">
    <property type="entry name" value="DDRGK_domain-containing"/>
</dbReference>
<evidence type="ECO:0000256" key="7">
    <source>
        <dbReference type="ARBA" id="ARBA00022989"/>
    </source>
</evidence>
<reference evidence="11 12" key="1">
    <citation type="journal article" date="2017" name="PLoS Biol.">
        <title>The sea cucumber genome provides insights into morphological evolution and visceral regeneration.</title>
        <authorList>
            <person name="Zhang X."/>
            <person name="Sun L."/>
            <person name="Yuan J."/>
            <person name="Sun Y."/>
            <person name="Gao Y."/>
            <person name="Zhang L."/>
            <person name="Li S."/>
            <person name="Dai H."/>
            <person name="Hamel J.F."/>
            <person name="Liu C."/>
            <person name="Yu Y."/>
            <person name="Liu S."/>
            <person name="Lin W."/>
            <person name="Guo K."/>
            <person name="Jin S."/>
            <person name="Xu P."/>
            <person name="Storey K.B."/>
            <person name="Huan P."/>
            <person name="Zhang T."/>
            <person name="Zhou Y."/>
            <person name="Zhang J."/>
            <person name="Lin C."/>
            <person name="Li X."/>
            <person name="Xing L."/>
            <person name="Huo D."/>
            <person name="Sun M."/>
            <person name="Wang L."/>
            <person name="Mercier A."/>
            <person name="Li F."/>
            <person name="Yang H."/>
            <person name="Xiang J."/>
        </authorList>
    </citation>
    <scope>NUCLEOTIDE SEQUENCE [LARGE SCALE GENOMIC DNA]</scope>
    <source>
        <strain evidence="11">Shaxun</strain>
        <tissue evidence="11">Muscle</tissue>
    </source>
</reference>
<dbReference type="AlphaFoldDB" id="A0A2G8KXX5"/>
<feature type="region of interest" description="Disordered" evidence="9">
    <location>
        <begin position="36"/>
        <end position="164"/>
    </location>
</feature>
<name>A0A2G8KXX5_STIJA</name>
<feature type="compositionally biased region" description="Basic and acidic residues" evidence="9">
    <location>
        <begin position="104"/>
        <end position="164"/>
    </location>
</feature>
<keyword evidence="6" id="KW-0256">Endoplasmic reticulum</keyword>
<evidence type="ECO:0000256" key="8">
    <source>
        <dbReference type="ARBA" id="ARBA00023136"/>
    </source>
</evidence>
<protein>
    <recommendedName>
        <fullName evidence="3">DDRGK domain-containing protein 1</fullName>
    </recommendedName>
</protein>
<gene>
    <name evidence="11" type="ORF">BSL78_10255</name>
</gene>